<keyword evidence="2" id="KW-0472">Membrane</keyword>
<feature type="transmembrane region" description="Helical" evidence="2">
    <location>
        <begin position="295"/>
        <end position="316"/>
    </location>
</feature>
<feature type="transmembrane region" description="Helical" evidence="2">
    <location>
        <begin position="466"/>
        <end position="486"/>
    </location>
</feature>
<dbReference type="EMBL" id="JAHHUM010000382">
    <property type="protein sequence ID" value="KAK5620220.1"/>
    <property type="molecule type" value="Genomic_DNA"/>
</dbReference>
<comment type="caution">
    <text evidence="3">The sequence shown here is derived from an EMBL/GenBank/DDBJ whole genome shotgun (WGS) entry which is preliminary data.</text>
</comment>
<feature type="transmembrane region" description="Helical" evidence="2">
    <location>
        <begin position="322"/>
        <end position="340"/>
    </location>
</feature>
<keyword evidence="4" id="KW-1185">Reference proteome</keyword>
<dbReference type="AlphaFoldDB" id="A0AAV9SG60"/>
<dbReference type="Proteomes" id="UP001311232">
    <property type="component" value="Unassembled WGS sequence"/>
</dbReference>
<proteinExistence type="predicted"/>
<name>A0AAV9SG60_9TELE</name>
<feature type="transmembrane region" description="Helical" evidence="2">
    <location>
        <begin position="43"/>
        <end position="62"/>
    </location>
</feature>
<feature type="transmembrane region" description="Helical" evidence="2">
    <location>
        <begin position="98"/>
        <end position="127"/>
    </location>
</feature>
<evidence type="ECO:0000313" key="4">
    <source>
        <dbReference type="Proteomes" id="UP001311232"/>
    </source>
</evidence>
<evidence type="ECO:0000256" key="2">
    <source>
        <dbReference type="SAM" id="Phobius"/>
    </source>
</evidence>
<protein>
    <submittedName>
        <fullName evidence="3">Uncharacterized protein</fullName>
    </submittedName>
</protein>
<feature type="transmembrane region" description="Helical" evidence="2">
    <location>
        <begin position="492"/>
        <end position="510"/>
    </location>
</feature>
<keyword evidence="2" id="KW-0812">Transmembrane</keyword>
<accession>A0AAV9SG60</accession>
<feature type="region of interest" description="Disordered" evidence="1">
    <location>
        <begin position="1"/>
        <end position="38"/>
    </location>
</feature>
<organism evidence="3 4">
    <name type="scientific">Crenichthys baileyi</name>
    <name type="common">White River springfish</name>
    <dbReference type="NCBI Taxonomy" id="28760"/>
    <lineage>
        <taxon>Eukaryota</taxon>
        <taxon>Metazoa</taxon>
        <taxon>Chordata</taxon>
        <taxon>Craniata</taxon>
        <taxon>Vertebrata</taxon>
        <taxon>Euteleostomi</taxon>
        <taxon>Actinopterygii</taxon>
        <taxon>Neopterygii</taxon>
        <taxon>Teleostei</taxon>
        <taxon>Neoteleostei</taxon>
        <taxon>Acanthomorphata</taxon>
        <taxon>Ovalentaria</taxon>
        <taxon>Atherinomorphae</taxon>
        <taxon>Cyprinodontiformes</taxon>
        <taxon>Goodeidae</taxon>
        <taxon>Crenichthys</taxon>
    </lineage>
</organism>
<feature type="transmembrane region" description="Helical" evidence="2">
    <location>
        <begin position="437"/>
        <end position="459"/>
    </location>
</feature>
<sequence>MRVNELHDPQPTLAASDRPFSTCVQNGGSKRRWRTGRGSKSQLTEAALGFGLGAVGGCILGATEDPVERILSVMTASGPLKPVMEEVRIMGPLGLGTLVGATALTTAMTSVIAGVILAAVVASVFVAMRSCSTSYADSAGLWASAGVAGILGTTLSGATFGKVIEWIVKTYDMVGLLWALGLFTVLKPPLSVLFQLVWNKGEVCCALGLEVMSREREDIEITEWQQRQRVALQIEERILSVENGSNTMDNKMRWVTEKKKREEIERRKFENKEAEIEQRTIHDWISTVLVKHVDFLAFSGMPMAVVSIVTSVLGLFGYGNNQAVFIVLLALVALIALFLLQSSDFKFWMLLGCIGMFATFIIAMLTLHAEQLVVTTAMKMRTAGHNQSKELIGAQMNFQSSLEAVSTSLFGAKLCQLGLGATVGGTLVRRAAGEVKIIVGAASVAGILLAGIEGLATVLGNGGMAGAMLGVVGAAGVSVGATAAAATRGSSWSGTVGTVGGLILGALGMGKWHTVSIGLQVPVAFVFAMSNPF</sequence>
<evidence type="ECO:0000256" key="1">
    <source>
        <dbReference type="SAM" id="MobiDB-lite"/>
    </source>
</evidence>
<reference evidence="3 4" key="1">
    <citation type="submission" date="2021-06" db="EMBL/GenBank/DDBJ databases">
        <authorList>
            <person name="Palmer J.M."/>
        </authorList>
    </citation>
    <scope>NUCLEOTIDE SEQUENCE [LARGE SCALE GENOMIC DNA]</scope>
    <source>
        <strain evidence="3 4">MEX-2019</strain>
        <tissue evidence="3">Muscle</tissue>
    </source>
</reference>
<gene>
    <name evidence="3" type="ORF">CRENBAI_000373</name>
</gene>
<evidence type="ECO:0000313" key="3">
    <source>
        <dbReference type="EMBL" id="KAK5620220.1"/>
    </source>
</evidence>
<keyword evidence="2" id="KW-1133">Transmembrane helix</keyword>
<feature type="transmembrane region" description="Helical" evidence="2">
    <location>
        <begin position="139"/>
        <end position="160"/>
    </location>
</feature>
<feature type="transmembrane region" description="Helical" evidence="2">
    <location>
        <begin position="347"/>
        <end position="369"/>
    </location>
</feature>